<dbReference type="GO" id="GO:0005886">
    <property type="term" value="C:plasma membrane"/>
    <property type="evidence" value="ECO:0007669"/>
    <property type="project" value="TreeGrafter"/>
</dbReference>
<comment type="similarity">
    <text evidence="1">Belongs to the multicopper oxidase family.</text>
</comment>
<sequence length="360" mass="39822">MYPTPSLSLPQISSCLCSTLFFLPSPTPLVFCFPLHVLCVSSHTITTGDGFCVAGKLGPILKAEVGDSLSLQFLNHAKRPLSLHAHGVIYSKASEGASYADGTPSDERRDDAVLPGRNYTYTWKIPLEVAPSDQDPPCLTHPYYSHVDLTVSPTRDIAAGLVGPLLICKHHSLDERVNVDDARFLLFSIFDENQSWYLGENIIDVADRASLDILDPGFMESNLMASINGYMHGTLPGVIFTNQIQLVSWHLASLGAQTNVTSVVFSGHKITIHDTVKDTISLQPFSFETVRMVLSKQGVIVVYDGQHRNSLKVYHLDPRGRADNSVRRYYIAAVELDWDYGFRGGVRYDTVFSSNISQKQ</sequence>
<dbReference type="InterPro" id="IPR045087">
    <property type="entry name" value="Cu-oxidase_fam"/>
</dbReference>
<dbReference type="InterPro" id="IPR011707">
    <property type="entry name" value="Cu-oxidase-like_N"/>
</dbReference>
<evidence type="ECO:0000259" key="2">
    <source>
        <dbReference type="Pfam" id="PF07732"/>
    </source>
</evidence>
<protein>
    <recommendedName>
        <fullName evidence="2">Plastocyanin-like domain-containing protein</fullName>
    </recommendedName>
</protein>
<proteinExistence type="inferred from homology"/>
<dbReference type="SUPFAM" id="SSF49503">
    <property type="entry name" value="Cupredoxins"/>
    <property type="match status" value="2"/>
</dbReference>
<dbReference type="Proteomes" id="UP000694388">
    <property type="component" value="Unplaced"/>
</dbReference>
<evidence type="ECO:0000313" key="4">
    <source>
        <dbReference type="Proteomes" id="UP000694388"/>
    </source>
</evidence>
<dbReference type="GO" id="GO:0006826">
    <property type="term" value="P:iron ion transport"/>
    <property type="evidence" value="ECO:0007669"/>
    <property type="project" value="TreeGrafter"/>
</dbReference>
<dbReference type="AlphaFoldDB" id="A0A8C4NME7"/>
<dbReference type="PANTHER" id="PTHR11709:SF504">
    <property type="entry name" value="PLASTOCYANIN-LIKE DOMAIN-CONTAINING PROTEIN"/>
    <property type="match status" value="1"/>
</dbReference>
<dbReference type="InterPro" id="IPR008972">
    <property type="entry name" value="Cupredoxin"/>
</dbReference>
<evidence type="ECO:0000256" key="1">
    <source>
        <dbReference type="ARBA" id="ARBA00010609"/>
    </source>
</evidence>
<dbReference type="Gene3D" id="2.60.40.420">
    <property type="entry name" value="Cupredoxins - blue copper proteins"/>
    <property type="match status" value="1"/>
</dbReference>
<name>A0A8C4NME7_EPTBU</name>
<evidence type="ECO:0000313" key="3">
    <source>
        <dbReference type="Ensembl" id="ENSEBUP00000005946.1"/>
    </source>
</evidence>
<dbReference type="GeneTree" id="ENSGT00940000157994"/>
<dbReference type="GO" id="GO:0005507">
    <property type="term" value="F:copper ion binding"/>
    <property type="evidence" value="ECO:0007669"/>
    <property type="project" value="InterPro"/>
</dbReference>
<accession>A0A8C4NME7</accession>
<dbReference type="Ensembl" id="ENSEBUT00000006392.1">
    <property type="protein sequence ID" value="ENSEBUP00000005946.1"/>
    <property type="gene ID" value="ENSEBUG00000003973.1"/>
</dbReference>
<feature type="domain" description="Plastocyanin-like" evidence="2">
    <location>
        <begin position="57"/>
        <end position="168"/>
    </location>
</feature>
<reference evidence="3" key="1">
    <citation type="submission" date="2025-08" db="UniProtKB">
        <authorList>
            <consortium name="Ensembl"/>
        </authorList>
    </citation>
    <scope>IDENTIFICATION</scope>
</reference>
<dbReference type="PANTHER" id="PTHR11709">
    <property type="entry name" value="MULTI-COPPER OXIDASE"/>
    <property type="match status" value="1"/>
</dbReference>
<reference evidence="3" key="2">
    <citation type="submission" date="2025-09" db="UniProtKB">
        <authorList>
            <consortium name="Ensembl"/>
        </authorList>
    </citation>
    <scope>IDENTIFICATION</scope>
</reference>
<keyword evidence="4" id="KW-1185">Reference proteome</keyword>
<dbReference type="Pfam" id="PF07732">
    <property type="entry name" value="Cu-oxidase_3"/>
    <property type="match status" value="1"/>
</dbReference>
<organism evidence="3 4">
    <name type="scientific">Eptatretus burgeri</name>
    <name type="common">Inshore hagfish</name>
    <dbReference type="NCBI Taxonomy" id="7764"/>
    <lineage>
        <taxon>Eukaryota</taxon>
        <taxon>Metazoa</taxon>
        <taxon>Chordata</taxon>
        <taxon>Craniata</taxon>
        <taxon>Vertebrata</taxon>
        <taxon>Cyclostomata</taxon>
        <taxon>Myxini</taxon>
        <taxon>Myxiniformes</taxon>
        <taxon>Myxinidae</taxon>
        <taxon>Eptatretinae</taxon>
        <taxon>Eptatretus</taxon>
    </lineage>
</organism>
<dbReference type="GO" id="GO:0016491">
    <property type="term" value="F:oxidoreductase activity"/>
    <property type="evidence" value="ECO:0007669"/>
    <property type="project" value="TreeGrafter"/>
</dbReference>